<dbReference type="InterPro" id="IPR036028">
    <property type="entry name" value="SH3-like_dom_sf"/>
</dbReference>
<dbReference type="InterPro" id="IPR001452">
    <property type="entry name" value="SH3_domain"/>
</dbReference>
<dbReference type="CDD" id="cd11889">
    <property type="entry name" value="SH3_Cyk3p-like"/>
    <property type="match status" value="1"/>
</dbReference>
<dbReference type="Proteomes" id="UP000504636">
    <property type="component" value="Unplaced"/>
</dbReference>
<dbReference type="SMART" id="SM00326">
    <property type="entry name" value="SH3"/>
    <property type="match status" value="1"/>
</dbReference>
<feature type="non-terminal residue" evidence="5">
    <location>
        <position position="234"/>
    </location>
</feature>
<dbReference type="AlphaFoldDB" id="A0A6A6Y1P6"/>
<dbReference type="GeneID" id="54467248"/>
<keyword evidence="1 2" id="KW-0728">SH3 domain</keyword>
<evidence type="ECO:0000256" key="2">
    <source>
        <dbReference type="PROSITE-ProRule" id="PRU00192"/>
    </source>
</evidence>
<dbReference type="SUPFAM" id="SSF50044">
    <property type="entry name" value="SH3-domain"/>
    <property type="match status" value="1"/>
</dbReference>
<dbReference type="EMBL" id="MU003728">
    <property type="protein sequence ID" value="KAF2801727.1"/>
    <property type="molecule type" value="Genomic_DNA"/>
</dbReference>
<reference evidence="7" key="3">
    <citation type="submission" date="2025-04" db="UniProtKB">
        <authorList>
            <consortium name="RefSeq"/>
        </authorList>
    </citation>
    <scope>IDENTIFICATION</scope>
    <source>
        <strain evidence="7">CBS 304.34</strain>
    </source>
</reference>
<name>A0A6A6Y1P6_9PEZI</name>
<evidence type="ECO:0000313" key="6">
    <source>
        <dbReference type="Proteomes" id="UP000504636"/>
    </source>
</evidence>
<proteinExistence type="predicted"/>
<accession>A0A6A6Y1P6</accession>
<evidence type="ECO:0000256" key="3">
    <source>
        <dbReference type="SAM" id="MobiDB-lite"/>
    </source>
</evidence>
<evidence type="ECO:0000313" key="5">
    <source>
        <dbReference type="EMBL" id="KAF2801727.1"/>
    </source>
</evidence>
<dbReference type="Pfam" id="PF07653">
    <property type="entry name" value="SH3_2"/>
    <property type="match status" value="1"/>
</dbReference>
<evidence type="ECO:0000259" key="4">
    <source>
        <dbReference type="PROSITE" id="PS50002"/>
    </source>
</evidence>
<gene>
    <name evidence="5 7" type="ORF">BDZ99DRAFT_528199</name>
</gene>
<reference evidence="5 7" key="1">
    <citation type="journal article" date="2020" name="Stud. Mycol.">
        <title>101 Dothideomycetes genomes: a test case for predicting lifestyles and emergence of pathogens.</title>
        <authorList>
            <person name="Haridas S."/>
            <person name="Albert R."/>
            <person name="Binder M."/>
            <person name="Bloem J."/>
            <person name="Labutti K."/>
            <person name="Salamov A."/>
            <person name="Andreopoulos B."/>
            <person name="Baker S."/>
            <person name="Barry K."/>
            <person name="Bills G."/>
            <person name="Bluhm B."/>
            <person name="Cannon C."/>
            <person name="Castanera R."/>
            <person name="Culley D."/>
            <person name="Daum C."/>
            <person name="Ezra D."/>
            <person name="Gonzalez J."/>
            <person name="Henrissat B."/>
            <person name="Kuo A."/>
            <person name="Liang C."/>
            <person name="Lipzen A."/>
            <person name="Lutzoni F."/>
            <person name="Magnuson J."/>
            <person name="Mondo S."/>
            <person name="Nolan M."/>
            <person name="Ohm R."/>
            <person name="Pangilinan J."/>
            <person name="Park H.-J."/>
            <person name="Ramirez L."/>
            <person name="Alfaro M."/>
            <person name="Sun H."/>
            <person name="Tritt A."/>
            <person name="Yoshinaga Y."/>
            <person name="Zwiers L.-H."/>
            <person name="Turgeon B."/>
            <person name="Goodwin S."/>
            <person name="Spatafora J."/>
            <person name="Crous P."/>
            <person name="Grigoriev I."/>
        </authorList>
    </citation>
    <scope>NUCLEOTIDE SEQUENCE</scope>
    <source>
        <strain evidence="5 7">CBS 304.34</strain>
    </source>
</reference>
<dbReference type="FunFam" id="2.30.30.40:FF:000168">
    <property type="entry name" value="SH3 domain protein (Cyk3)"/>
    <property type="match status" value="1"/>
</dbReference>
<keyword evidence="6" id="KW-1185">Reference proteome</keyword>
<reference evidence="7" key="2">
    <citation type="submission" date="2020-04" db="EMBL/GenBank/DDBJ databases">
        <authorList>
            <consortium name="NCBI Genome Project"/>
        </authorList>
    </citation>
    <scope>NUCLEOTIDE SEQUENCE</scope>
    <source>
        <strain evidence="7">CBS 304.34</strain>
    </source>
</reference>
<evidence type="ECO:0000256" key="1">
    <source>
        <dbReference type="ARBA" id="ARBA00022443"/>
    </source>
</evidence>
<feature type="compositionally biased region" description="Polar residues" evidence="3">
    <location>
        <begin position="172"/>
        <end position="183"/>
    </location>
</feature>
<dbReference type="PRINTS" id="PR00452">
    <property type="entry name" value="SH3DOMAIN"/>
</dbReference>
<dbReference type="OrthoDB" id="6250593at2759"/>
<feature type="domain" description="SH3" evidence="4">
    <location>
        <begin position="11"/>
        <end position="73"/>
    </location>
</feature>
<dbReference type="PROSITE" id="PS50002">
    <property type="entry name" value="SH3"/>
    <property type="match status" value="1"/>
</dbReference>
<dbReference type="RefSeq" id="XP_033568691.1">
    <property type="nucleotide sequence ID" value="XM_033726355.1"/>
</dbReference>
<feature type="compositionally biased region" description="Polar residues" evidence="3">
    <location>
        <begin position="88"/>
        <end position="111"/>
    </location>
</feature>
<feature type="region of interest" description="Disordered" evidence="3">
    <location>
        <begin position="82"/>
        <end position="234"/>
    </location>
</feature>
<feature type="compositionally biased region" description="Low complexity" evidence="3">
    <location>
        <begin position="120"/>
        <end position="133"/>
    </location>
</feature>
<evidence type="ECO:0000313" key="7">
    <source>
        <dbReference type="RefSeq" id="XP_033568691.1"/>
    </source>
</evidence>
<sequence length="234" mass="25188">MAPAAQPLPVRFPCWCRATYSWGGETKRDLGFIEGDLIECLNAGDGSWWMGRLKRDRRMVGLFPSNFVEVLDESFQPYRNASPHLLQNGGSISKANSPNPASAKPTPQKSKSMFRKPFTAYAAASSPNPGAAAREVQQKAGGVSPNPNGSISKHKPYSSMKRSSLESRESSPLQKSATGSKLRNVSPAPNVRQPVPRAVSPAPPRPHQSYSRAVSPAVPARYVAQSRAPSPGPP</sequence>
<protein>
    <recommendedName>
        <fullName evidence="4">SH3 domain-containing protein</fullName>
    </recommendedName>
</protein>
<dbReference type="Gene3D" id="2.30.30.40">
    <property type="entry name" value="SH3 Domains"/>
    <property type="match status" value="1"/>
</dbReference>
<dbReference type="InterPro" id="IPR035553">
    <property type="entry name" value="Cyk3_SH3"/>
</dbReference>
<organism evidence="5">
    <name type="scientific">Mytilinidion resinicola</name>
    <dbReference type="NCBI Taxonomy" id="574789"/>
    <lineage>
        <taxon>Eukaryota</taxon>
        <taxon>Fungi</taxon>
        <taxon>Dikarya</taxon>
        <taxon>Ascomycota</taxon>
        <taxon>Pezizomycotina</taxon>
        <taxon>Dothideomycetes</taxon>
        <taxon>Pleosporomycetidae</taxon>
        <taxon>Mytilinidiales</taxon>
        <taxon>Mytilinidiaceae</taxon>
        <taxon>Mytilinidion</taxon>
    </lineage>
</organism>